<proteinExistence type="predicted"/>
<evidence type="ECO:0000313" key="2">
    <source>
        <dbReference type="EMBL" id="KZV39258.1"/>
    </source>
</evidence>
<dbReference type="AlphaFoldDB" id="A0A2Z7C058"/>
<accession>A0A2Z7C058</accession>
<gene>
    <name evidence="2" type="ORF">F511_14888</name>
</gene>
<evidence type="ECO:0000256" key="1">
    <source>
        <dbReference type="SAM" id="MobiDB-lite"/>
    </source>
</evidence>
<name>A0A2Z7C058_9LAMI</name>
<keyword evidence="3" id="KW-1185">Reference proteome</keyword>
<organism evidence="2 3">
    <name type="scientific">Dorcoceras hygrometricum</name>
    <dbReference type="NCBI Taxonomy" id="472368"/>
    <lineage>
        <taxon>Eukaryota</taxon>
        <taxon>Viridiplantae</taxon>
        <taxon>Streptophyta</taxon>
        <taxon>Embryophyta</taxon>
        <taxon>Tracheophyta</taxon>
        <taxon>Spermatophyta</taxon>
        <taxon>Magnoliopsida</taxon>
        <taxon>eudicotyledons</taxon>
        <taxon>Gunneridae</taxon>
        <taxon>Pentapetalae</taxon>
        <taxon>asterids</taxon>
        <taxon>lamiids</taxon>
        <taxon>Lamiales</taxon>
        <taxon>Gesneriaceae</taxon>
        <taxon>Didymocarpoideae</taxon>
        <taxon>Trichosporeae</taxon>
        <taxon>Loxocarpinae</taxon>
        <taxon>Dorcoceras</taxon>
    </lineage>
</organism>
<feature type="region of interest" description="Disordered" evidence="1">
    <location>
        <begin position="75"/>
        <end position="98"/>
    </location>
</feature>
<feature type="compositionally biased region" description="Polar residues" evidence="1">
    <location>
        <begin position="82"/>
        <end position="98"/>
    </location>
</feature>
<dbReference type="EMBL" id="KV001288">
    <property type="protein sequence ID" value="KZV39258.1"/>
    <property type="molecule type" value="Genomic_DNA"/>
</dbReference>
<protein>
    <submittedName>
        <fullName evidence="2">Uncharacterized protein</fullName>
    </submittedName>
</protein>
<dbReference type="Proteomes" id="UP000250235">
    <property type="component" value="Unassembled WGS sequence"/>
</dbReference>
<reference evidence="2 3" key="1">
    <citation type="journal article" date="2015" name="Proc. Natl. Acad. Sci. U.S.A.">
        <title>The resurrection genome of Boea hygrometrica: A blueprint for survival of dehydration.</title>
        <authorList>
            <person name="Xiao L."/>
            <person name="Yang G."/>
            <person name="Zhang L."/>
            <person name="Yang X."/>
            <person name="Zhao S."/>
            <person name="Ji Z."/>
            <person name="Zhou Q."/>
            <person name="Hu M."/>
            <person name="Wang Y."/>
            <person name="Chen M."/>
            <person name="Xu Y."/>
            <person name="Jin H."/>
            <person name="Xiao X."/>
            <person name="Hu G."/>
            <person name="Bao F."/>
            <person name="Hu Y."/>
            <person name="Wan P."/>
            <person name="Li L."/>
            <person name="Deng X."/>
            <person name="Kuang T."/>
            <person name="Xiang C."/>
            <person name="Zhu J.K."/>
            <person name="Oliver M.J."/>
            <person name="He Y."/>
        </authorList>
    </citation>
    <scope>NUCLEOTIDE SEQUENCE [LARGE SCALE GENOMIC DNA]</scope>
    <source>
        <strain evidence="3">cv. XS01</strain>
    </source>
</reference>
<evidence type="ECO:0000313" key="3">
    <source>
        <dbReference type="Proteomes" id="UP000250235"/>
    </source>
</evidence>
<sequence>MKRRRFQQDIEAGSIEQFYAINEYAMRMSACTENSKENTLRFVNGSSELNLIRLLFFRNGKDPIEDFDYNDPRFNPLLRPTATRTPSHTTAHQPASYV</sequence>